<evidence type="ECO:0000256" key="4">
    <source>
        <dbReference type="ARBA" id="ARBA00022980"/>
    </source>
</evidence>
<keyword evidence="11" id="KW-1185">Reference proteome</keyword>
<evidence type="ECO:0000256" key="3">
    <source>
        <dbReference type="ARBA" id="ARBA00022946"/>
    </source>
</evidence>
<evidence type="ECO:0000256" key="2">
    <source>
        <dbReference type="ARBA" id="ARBA00009070"/>
    </source>
</evidence>
<proteinExistence type="inferred from homology"/>
<dbReference type="FunFam" id="3.90.79.10:FF:000018">
    <property type="entry name" value="39S ribosomal protein L46, mitochondrial"/>
    <property type="match status" value="1"/>
</dbReference>
<gene>
    <name evidence="10" type="ORF">POCULU_LOCUS2134</name>
</gene>
<dbReference type="InterPro" id="IPR040008">
    <property type="entry name" value="Ribosomal_mL46"/>
</dbReference>
<keyword evidence="4" id="KW-0689">Ribosomal protein</keyword>
<evidence type="ECO:0000256" key="6">
    <source>
        <dbReference type="ARBA" id="ARBA00023274"/>
    </source>
</evidence>
<evidence type="ECO:0000256" key="5">
    <source>
        <dbReference type="ARBA" id="ARBA00023128"/>
    </source>
</evidence>
<reference evidence="10" key="1">
    <citation type="submission" date="2021-06" db="EMBL/GenBank/DDBJ databases">
        <authorList>
            <person name="Kallberg Y."/>
            <person name="Tangrot J."/>
            <person name="Rosling A."/>
        </authorList>
    </citation>
    <scope>NUCLEOTIDE SEQUENCE</scope>
    <source>
        <strain evidence="10">IA702</strain>
    </source>
</reference>
<dbReference type="Pfam" id="PF11788">
    <property type="entry name" value="MRP-L46"/>
    <property type="match status" value="1"/>
</dbReference>
<dbReference type="OrthoDB" id="414075at2759"/>
<evidence type="ECO:0000256" key="8">
    <source>
        <dbReference type="SAM" id="MobiDB-lite"/>
    </source>
</evidence>
<feature type="domain" description="Nudix hydrolase" evidence="9">
    <location>
        <begin position="183"/>
        <end position="328"/>
    </location>
</feature>
<dbReference type="PANTHER" id="PTHR13124">
    <property type="entry name" value="39S RIBOSOMAL PROTEIN L46, MITOCHONDRIAL PRECURSOR-RELATED"/>
    <property type="match status" value="1"/>
</dbReference>
<dbReference type="GO" id="GO:0003735">
    <property type="term" value="F:structural constituent of ribosome"/>
    <property type="evidence" value="ECO:0007669"/>
    <property type="project" value="InterPro"/>
</dbReference>
<keyword evidence="3" id="KW-0809">Transit peptide</keyword>
<dbReference type="SUPFAM" id="SSF55811">
    <property type="entry name" value="Nudix"/>
    <property type="match status" value="1"/>
</dbReference>
<dbReference type="InterPro" id="IPR015797">
    <property type="entry name" value="NUDIX_hydrolase-like_dom_sf"/>
</dbReference>
<dbReference type="InterPro" id="IPR021757">
    <property type="entry name" value="Ribosomal_mL46_N"/>
</dbReference>
<evidence type="ECO:0000259" key="9">
    <source>
        <dbReference type="PROSITE" id="PS51462"/>
    </source>
</evidence>
<evidence type="ECO:0000256" key="7">
    <source>
        <dbReference type="ARBA" id="ARBA00035190"/>
    </source>
</evidence>
<keyword evidence="5" id="KW-0496">Mitochondrion</keyword>
<evidence type="ECO:0000313" key="10">
    <source>
        <dbReference type="EMBL" id="CAG8492191.1"/>
    </source>
</evidence>
<dbReference type="Gene3D" id="3.90.79.10">
    <property type="entry name" value="Nucleoside Triphosphate Pyrophosphohydrolase"/>
    <property type="match status" value="1"/>
</dbReference>
<sequence length="330" mass="37582">MTPKLLQRLVLSRVSLSTIAIESRVLGESVVGGPFSQLKHNRIQTRSIHKPAALPSQPQEFVITNSPYATEPKKRYRVVVGIVLSRCPIITRNLHPFEREYYKYQQRLEQARAAPFPVEFYFKKGSIAEKNWLAKKAGDGEKKSNSKKSNESKVESSSETNTSTTYTEETGSGSDLDEEKITMASRVTEADRINDMTSLDRALQRTLYLIVRKPRKEHAWQFPQGGVNTAEGELLHQAAKRELAEECGENMDVWFVSRKPIGYCAYDFPAGESDVYDGAKVFFLKAHIFAGQAQVDNKEIVEFAWVTKQEMQQYVTPEYYSYVKDMLNDL</sequence>
<name>A0A9N8WPL7_9GLOM</name>
<keyword evidence="6" id="KW-0687">Ribonucleoprotein</keyword>
<comment type="subcellular location">
    <subcellularLocation>
        <location evidence="1">Mitochondrion</location>
    </subcellularLocation>
</comment>
<protein>
    <recommendedName>
        <fullName evidence="7">Large ribosomal subunit protein mL46</fullName>
    </recommendedName>
</protein>
<comment type="similarity">
    <text evidence="2">Belongs to the mitochondrion-specific ribosomal protein mL46 family.</text>
</comment>
<evidence type="ECO:0000313" key="11">
    <source>
        <dbReference type="Proteomes" id="UP000789572"/>
    </source>
</evidence>
<dbReference type="InterPro" id="IPR000086">
    <property type="entry name" value="NUDIX_hydrolase_dom"/>
</dbReference>
<feature type="compositionally biased region" description="Basic and acidic residues" evidence="8">
    <location>
        <begin position="136"/>
        <end position="156"/>
    </location>
</feature>
<evidence type="ECO:0000256" key="1">
    <source>
        <dbReference type="ARBA" id="ARBA00004173"/>
    </source>
</evidence>
<dbReference type="InterPro" id="IPR033650">
    <property type="entry name" value="Ribosomal_mL46_NUDIX"/>
</dbReference>
<dbReference type="EMBL" id="CAJVPJ010000186">
    <property type="protein sequence ID" value="CAG8492191.1"/>
    <property type="molecule type" value="Genomic_DNA"/>
</dbReference>
<dbReference type="Pfam" id="PF00293">
    <property type="entry name" value="NUDIX"/>
    <property type="match status" value="1"/>
</dbReference>
<dbReference type="PROSITE" id="PS51462">
    <property type="entry name" value="NUDIX"/>
    <property type="match status" value="1"/>
</dbReference>
<dbReference type="GO" id="GO:0005743">
    <property type="term" value="C:mitochondrial inner membrane"/>
    <property type="evidence" value="ECO:0007669"/>
    <property type="project" value="UniProtKB-ARBA"/>
</dbReference>
<dbReference type="PANTHER" id="PTHR13124:SF12">
    <property type="entry name" value="LARGE RIBOSOMAL SUBUNIT PROTEIN ML46"/>
    <property type="match status" value="1"/>
</dbReference>
<feature type="compositionally biased region" description="Low complexity" evidence="8">
    <location>
        <begin position="157"/>
        <end position="174"/>
    </location>
</feature>
<feature type="region of interest" description="Disordered" evidence="8">
    <location>
        <begin position="136"/>
        <end position="180"/>
    </location>
</feature>
<accession>A0A9N8WPL7</accession>
<comment type="caution">
    <text evidence="10">The sequence shown here is derived from an EMBL/GenBank/DDBJ whole genome shotgun (WGS) entry which is preliminary data.</text>
</comment>
<dbReference type="GO" id="GO:0005762">
    <property type="term" value="C:mitochondrial large ribosomal subunit"/>
    <property type="evidence" value="ECO:0007669"/>
    <property type="project" value="TreeGrafter"/>
</dbReference>
<organism evidence="10 11">
    <name type="scientific">Paraglomus occultum</name>
    <dbReference type="NCBI Taxonomy" id="144539"/>
    <lineage>
        <taxon>Eukaryota</taxon>
        <taxon>Fungi</taxon>
        <taxon>Fungi incertae sedis</taxon>
        <taxon>Mucoromycota</taxon>
        <taxon>Glomeromycotina</taxon>
        <taxon>Glomeromycetes</taxon>
        <taxon>Paraglomerales</taxon>
        <taxon>Paraglomeraceae</taxon>
        <taxon>Paraglomus</taxon>
    </lineage>
</organism>
<dbReference type="AlphaFoldDB" id="A0A9N8WPL7"/>
<dbReference type="CDD" id="cd04661">
    <property type="entry name" value="NUDIX_MRP_L46"/>
    <property type="match status" value="1"/>
</dbReference>
<dbReference type="Proteomes" id="UP000789572">
    <property type="component" value="Unassembled WGS sequence"/>
</dbReference>